<evidence type="ECO:0000256" key="2">
    <source>
        <dbReference type="SAM" id="SignalP"/>
    </source>
</evidence>
<dbReference type="Proteomes" id="UP000001591">
    <property type="component" value="Chromosome"/>
</dbReference>
<dbReference type="RefSeq" id="WP_012568840.1">
    <property type="nucleotide sequence ID" value="NC_011420.2"/>
</dbReference>
<protein>
    <submittedName>
        <fullName evidence="3">Uncharacterized protein</fullName>
    </submittedName>
</protein>
<dbReference type="EMBL" id="CP000613">
    <property type="protein sequence ID" value="ACJ01067.1"/>
    <property type="molecule type" value="Genomic_DNA"/>
</dbReference>
<sequence>MHPARIAAATLLPLLASAGAAADTLESVMACRGITAATARLACFDAATASTAPPAPGTPPALGSEQLSLTPPEGAPDRLRAVITGLRQDRDGRWLFTLDNGQVWLQREDDPLRIGIGETVTVRPGAFGSYSMVPDSRPTRIKVRRVQ</sequence>
<accession>B6IXP3</accession>
<proteinExistence type="predicted"/>
<evidence type="ECO:0000256" key="1">
    <source>
        <dbReference type="SAM" id="MobiDB-lite"/>
    </source>
</evidence>
<gene>
    <name evidence="3" type="ordered locus">RC1_3725</name>
</gene>
<dbReference type="OrthoDB" id="7596780at2"/>
<feature type="chain" id="PRO_5002844561" evidence="2">
    <location>
        <begin position="23"/>
        <end position="147"/>
    </location>
</feature>
<dbReference type="STRING" id="414684.RC1_3725"/>
<name>B6IXP3_RHOCS</name>
<reference evidence="3 4" key="1">
    <citation type="journal article" date="2010" name="BMC Genomics">
        <title>Metabolic flexibility revealed in the genome of the cyst-forming alpha-1 proteobacterium Rhodospirillum centenum.</title>
        <authorList>
            <person name="Lu Y.K."/>
            <person name="Marden J."/>
            <person name="Han M."/>
            <person name="Swingley W.D."/>
            <person name="Mastrian S.D."/>
            <person name="Chowdhury S.R."/>
            <person name="Hao J."/>
            <person name="Helmy T."/>
            <person name="Kim S."/>
            <person name="Kurdoglu A.A."/>
            <person name="Matthies H.J."/>
            <person name="Rollo D."/>
            <person name="Stothard P."/>
            <person name="Blankenship R.E."/>
            <person name="Bauer C.E."/>
            <person name="Touchman J.W."/>
        </authorList>
    </citation>
    <scope>NUCLEOTIDE SEQUENCE [LARGE SCALE GENOMIC DNA]</scope>
    <source>
        <strain evidence="4">ATCC 51521 / SW</strain>
    </source>
</reference>
<evidence type="ECO:0000313" key="3">
    <source>
        <dbReference type="EMBL" id="ACJ01067.1"/>
    </source>
</evidence>
<organism evidence="3 4">
    <name type="scientific">Rhodospirillum centenum (strain ATCC 51521 / SW)</name>
    <dbReference type="NCBI Taxonomy" id="414684"/>
    <lineage>
        <taxon>Bacteria</taxon>
        <taxon>Pseudomonadati</taxon>
        <taxon>Pseudomonadota</taxon>
        <taxon>Alphaproteobacteria</taxon>
        <taxon>Rhodospirillales</taxon>
        <taxon>Rhodospirillaceae</taxon>
        <taxon>Rhodospirillum</taxon>
    </lineage>
</organism>
<feature type="signal peptide" evidence="2">
    <location>
        <begin position="1"/>
        <end position="22"/>
    </location>
</feature>
<keyword evidence="2" id="KW-0732">Signal</keyword>
<keyword evidence="4" id="KW-1185">Reference proteome</keyword>
<dbReference type="HOGENOM" id="CLU_1538865_0_0_5"/>
<dbReference type="AlphaFoldDB" id="B6IXP3"/>
<evidence type="ECO:0000313" key="4">
    <source>
        <dbReference type="Proteomes" id="UP000001591"/>
    </source>
</evidence>
<feature type="region of interest" description="Disordered" evidence="1">
    <location>
        <begin position="49"/>
        <end position="76"/>
    </location>
</feature>
<dbReference type="KEGG" id="rce:RC1_3725"/>